<proteinExistence type="predicted"/>
<keyword evidence="1" id="KW-1133">Transmembrane helix</keyword>
<keyword evidence="1" id="KW-0472">Membrane</keyword>
<feature type="transmembrane region" description="Helical" evidence="1">
    <location>
        <begin position="181"/>
        <end position="199"/>
    </location>
</feature>
<evidence type="ECO:0000259" key="2">
    <source>
        <dbReference type="Pfam" id="PF01757"/>
    </source>
</evidence>
<dbReference type="Pfam" id="PF01757">
    <property type="entry name" value="Acyl_transf_3"/>
    <property type="match status" value="1"/>
</dbReference>
<gene>
    <name evidence="3" type="ORF">E2N93_06075</name>
</gene>
<feature type="transmembrane region" description="Helical" evidence="1">
    <location>
        <begin position="308"/>
        <end position="329"/>
    </location>
</feature>
<dbReference type="InterPro" id="IPR052734">
    <property type="entry name" value="Nod_factor_acetyltransferase"/>
</dbReference>
<feature type="transmembrane region" description="Helical" evidence="1">
    <location>
        <begin position="269"/>
        <end position="288"/>
    </location>
</feature>
<name>A0ABT0NH34_9FIRM</name>
<reference evidence="3 4" key="1">
    <citation type="submission" date="2019-03" db="EMBL/GenBank/DDBJ databases">
        <authorList>
            <person name="Molinero N."/>
            <person name="Sanchez B."/>
            <person name="Walker A."/>
            <person name="Duncan S."/>
            <person name="Delgado S."/>
            <person name="Margolles A."/>
        </authorList>
    </citation>
    <scope>NUCLEOTIDE SEQUENCE [LARGE SCALE GENOMIC DNA]</scope>
    <source>
        <strain evidence="3 4">IPLA60002</strain>
    </source>
</reference>
<keyword evidence="4" id="KW-1185">Reference proteome</keyword>
<evidence type="ECO:0000313" key="3">
    <source>
        <dbReference type="EMBL" id="MCL3787573.1"/>
    </source>
</evidence>
<evidence type="ECO:0000313" key="4">
    <source>
        <dbReference type="Proteomes" id="UP001056693"/>
    </source>
</evidence>
<comment type="caution">
    <text evidence="3">The sequence shown here is derived from an EMBL/GenBank/DDBJ whole genome shotgun (WGS) entry which is preliminary data.</text>
</comment>
<feature type="transmembrane region" description="Helical" evidence="1">
    <location>
        <begin position="242"/>
        <end position="264"/>
    </location>
</feature>
<dbReference type="PANTHER" id="PTHR37312:SF1">
    <property type="entry name" value="MEMBRANE-BOUND ACYLTRANSFERASE YKRP-RELATED"/>
    <property type="match status" value="1"/>
</dbReference>
<feature type="transmembrane region" description="Helical" evidence="1">
    <location>
        <begin position="76"/>
        <end position="94"/>
    </location>
</feature>
<dbReference type="EMBL" id="SNUZ01000008">
    <property type="protein sequence ID" value="MCL3787573.1"/>
    <property type="molecule type" value="Genomic_DNA"/>
</dbReference>
<organism evidence="3 4">
    <name type="scientific">Ruminococcus bromii</name>
    <dbReference type="NCBI Taxonomy" id="40518"/>
    <lineage>
        <taxon>Bacteria</taxon>
        <taxon>Bacillati</taxon>
        <taxon>Bacillota</taxon>
        <taxon>Clostridia</taxon>
        <taxon>Eubacteriales</taxon>
        <taxon>Oscillospiraceae</taxon>
        <taxon>Ruminococcus</taxon>
    </lineage>
</organism>
<feature type="transmembrane region" description="Helical" evidence="1">
    <location>
        <begin position="211"/>
        <end position="230"/>
    </location>
</feature>
<feature type="transmembrane region" description="Helical" evidence="1">
    <location>
        <begin position="155"/>
        <end position="175"/>
    </location>
</feature>
<dbReference type="InterPro" id="IPR002656">
    <property type="entry name" value="Acyl_transf_3_dom"/>
</dbReference>
<dbReference type="Proteomes" id="UP001056693">
    <property type="component" value="Unassembled WGS sequence"/>
</dbReference>
<dbReference type="PANTHER" id="PTHR37312">
    <property type="entry name" value="MEMBRANE-BOUND ACYLTRANSFERASE YKRP-RELATED"/>
    <property type="match status" value="1"/>
</dbReference>
<feature type="domain" description="Acyltransferase 3" evidence="2">
    <location>
        <begin position="11"/>
        <end position="318"/>
    </location>
</feature>
<evidence type="ECO:0000256" key="1">
    <source>
        <dbReference type="SAM" id="Phobius"/>
    </source>
</evidence>
<sequence>MMENSKTERLAYIDVARGFVIILMLIGHANAPDPLVKAIFGFHMPFFFILSGFLYNKTKWSELGFKKFTVSKFKAYIVPYFILAFFNLLINIPIEQIKGLKGQELFDSTMNHLQWIFYSWGAIDKMPNCTPLWFLPCIFICCIFFYFLNKINNTAVQTVICILSVTLDYILYLFINIQLPWHINVALIGMAFMFIGLKIKESNLLKNITHGISFIFSMIALGALCIVTNPRVDLCNNTLNNTFLTFTGSITVSVAILFICYKYVNNFKFLAFLGKNTIIIMALNYAVNSYSNQIWSNTPVLQSISYCWWIMTIVDILACSALILLWNALKKGFPVLRLLHI</sequence>
<feature type="transmembrane region" description="Helical" evidence="1">
    <location>
        <begin position="35"/>
        <end position="55"/>
    </location>
</feature>
<feature type="transmembrane region" description="Helical" evidence="1">
    <location>
        <begin position="12"/>
        <end position="29"/>
    </location>
</feature>
<accession>A0ABT0NH34</accession>
<keyword evidence="1" id="KW-0812">Transmembrane</keyword>
<protein>
    <recommendedName>
        <fullName evidence="2">Acyltransferase 3 domain-containing protein</fullName>
    </recommendedName>
</protein>
<feature type="transmembrane region" description="Helical" evidence="1">
    <location>
        <begin position="130"/>
        <end position="148"/>
    </location>
</feature>